<dbReference type="SMART" id="SM00290">
    <property type="entry name" value="ZnF_UBP"/>
    <property type="match status" value="1"/>
</dbReference>
<dbReference type="InterPro" id="IPR013083">
    <property type="entry name" value="Znf_RING/FYVE/PHD"/>
</dbReference>
<dbReference type="PANTHER" id="PTHR47665">
    <property type="entry name" value="HISTONE DEACETYLASE-LIKE PROTEIN"/>
    <property type="match status" value="1"/>
</dbReference>
<keyword evidence="2" id="KW-0862">Zinc</keyword>
<accession>A0ABN7S8T8</accession>
<keyword evidence="1" id="KW-0833">Ubl conjugation pathway</keyword>
<keyword evidence="6" id="KW-1185">Reference proteome</keyword>
<dbReference type="PROSITE" id="PS50271">
    <property type="entry name" value="ZF_UBP"/>
    <property type="match status" value="1"/>
</dbReference>
<dbReference type="Proteomes" id="UP001158576">
    <property type="component" value="Chromosome XSR"/>
</dbReference>
<proteinExistence type="predicted"/>
<evidence type="ECO:0000313" key="5">
    <source>
        <dbReference type="EMBL" id="CAG5094398.1"/>
    </source>
</evidence>
<dbReference type="SUPFAM" id="SSF57850">
    <property type="entry name" value="RING/U-box"/>
    <property type="match status" value="1"/>
</dbReference>
<keyword evidence="2" id="KW-0863">Zinc-finger</keyword>
<dbReference type="Pfam" id="PF02148">
    <property type="entry name" value="zf-UBP"/>
    <property type="match status" value="1"/>
</dbReference>
<sequence>MKEGQPWTGFVITFCLFYCISQCSFFSGHEEENWICLACGDCFCGRFINRHMVDHSMEKYHLVALSLSDLSFWCYVCDEYIIHTNPILHPLYRDAHKGKFGDYPPGTNESDQ</sequence>
<dbReference type="InterPro" id="IPR001607">
    <property type="entry name" value="Znf_UBP"/>
</dbReference>
<feature type="domain" description="UBP-type" evidence="4">
    <location>
        <begin position="1"/>
        <end position="101"/>
    </location>
</feature>
<organism evidence="5 6">
    <name type="scientific">Oikopleura dioica</name>
    <name type="common">Tunicate</name>
    <dbReference type="NCBI Taxonomy" id="34765"/>
    <lineage>
        <taxon>Eukaryota</taxon>
        <taxon>Metazoa</taxon>
        <taxon>Chordata</taxon>
        <taxon>Tunicata</taxon>
        <taxon>Appendicularia</taxon>
        <taxon>Copelata</taxon>
        <taxon>Oikopleuridae</taxon>
        <taxon>Oikopleura</taxon>
    </lineage>
</organism>
<dbReference type="PANTHER" id="PTHR47665:SF1">
    <property type="entry name" value="HISTONE DEACETYLASE-LIKE PROTEIN"/>
    <property type="match status" value="1"/>
</dbReference>
<evidence type="ECO:0000259" key="4">
    <source>
        <dbReference type="PROSITE" id="PS50271"/>
    </source>
</evidence>
<evidence type="ECO:0000256" key="3">
    <source>
        <dbReference type="SAM" id="SignalP"/>
    </source>
</evidence>
<dbReference type="Gene3D" id="3.30.40.10">
    <property type="entry name" value="Zinc/RING finger domain, C3HC4 (zinc finger)"/>
    <property type="match status" value="1"/>
</dbReference>
<evidence type="ECO:0000256" key="1">
    <source>
        <dbReference type="ARBA" id="ARBA00022786"/>
    </source>
</evidence>
<protein>
    <submittedName>
        <fullName evidence="5">Oidioi.mRNA.OKI2018_I69.XSR.g13520.t2.cds</fullName>
    </submittedName>
</protein>
<reference evidence="5 6" key="1">
    <citation type="submission" date="2021-04" db="EMBL/GenBank/DDBJ databases">
        <authorList>
            <person name="Bliznina A."/>
        </authorList>
    </citation>
    <scope>NUCLEOTIDE SEQUENCE [LARGE SCALE GENOMIC DNA]</scope>
</reference>
<evidence type="ECO:0000313" key="6">
    <source>
        <dbReference type="Proteomes" id="UP001158576"/>
    </source>
</evidence>
<keyword evidence="2" id="KW-0479">Metal-binding</keyword>
<keyword evidence="3" id="KW-0732">Signal</keyword>
<evidence type="ECO:0000256" key="2">
    <source>
        <dbReference type="PROSITE-ProRule" id="PRU00502"/>
    </source>
</evidence>
<feature type="signal peptide" evidence="3">
    <location>
        <begin position="1"/>
        <end position="23"/>
    </location>
</feature>
<name>A0ABN7S8T8_OIKDI</name>
<dbReference type="EMBL" id="OU015569">
    <property type="protein sequence ID" value="CAG5094398.1"/>
    <property type="molecule type" value="Genomic_DNA"/>
</dbReference>
<gene>
    <name evidence="5" type="ORF">OKIOD_LOCUS5078</name>
</gene>
<feature type="chain" id="PRO_5046612174" evidence="3">
    <location>
        <begin position="24"/>
        <end position="112"/>
    </location>
</feature>